<feature type="region of interest" description="Disordered" evidence="1">
    <location>
        <begin position="75"/>
        <end position="98"/>
    </location>
</feature>
<dbReference type="EMBL" id="MU859065">
    <property type="protein sequence ID" value="KAK3956517.1"/>
    <property type="molecule type" value="Genomic_DNA"/>
</dbReference>
<proteinExistence type="predicted"/>
<keyword evidence="2" id="KW-0472">Membrane</keyword>
<name>A0AAN6P6D4_9PEZI</name>
<keyword evidence="2" id="KW-0812">Transmembrane</keyword>
<keyword evidence="4" id="KW-1185">Reference proteome</keyword>
<evidence type="ECO:0000313" key="4">
    <source>
        <dbReference type="Proteomes" id="UP001303222"/>
    </source>
</evidence>
<gene>
    <name evidence="3" type="ORF">QBC32DRAFT_124932</name>
</gene>
<dbReference type="Proteomes" id="UP001303222">
    <property type="component" value="Unassembled WGS sequence"/>
</dbReference>
<protein>
    <submittedName>
        <fullName evidence="3">Uncharacterized protein</fullName>
    </submittedName>
</protein>
<feature type="transmembrane region" description="Helical" evidence="2">
    <location>
        <begin position="12"/>
        <end position="34"/>
    </location>
</feature>
<reference evidence="3" key="2">
    <citation type="submission" date="2023-06" db="EMBL/GenBank/DDBJ databases">
        <authorList>
            <consortium name="Lawrence Berkeley National Laboratory"/>
            <person name="Mondo S.J."/>
            <person name="Hensen N."/>
            <person name="Bonometti L."/>
            <person name="Westerberg I."/>
            <person name="Brannstrom I.O."/>
            <person name="Guillou S."/>
            <person name="Cros-Aarteil S."/>
            <person name="Calhoun S."/>
            <person name="Haridas S."/>
            <person name="Kuo A."/>
            <person name="Pangilinan J."/>
            <person name="Riley R."/>
            <person name="Labutti K."/>
            <person name="Andreopoulos B."/>
            <person name="Lipzen A."/>
            <person name="Chen C."/>
            <person name="Yanf M."/>
            <person name="Daum C."/>
            <person name="Ng V."/>
            <person name="Clum A."/>
            <person name="Steindorff A."/>
            <person name="Ohm R."/>
            <person name="Martin F."/>
            <person name="Silar P."/>
            <person name="Natvig D."/>
            <person name="Lalanne C."/>
            <person name="Gautier V."/>
            <person name="Ament-Velasquez S.L."/>
            <person name="Kruys A."/>
            <person name="Hutchinson M.I."/>
            <person name="Powell A.J."/>
            <person name="Barry K."/>
            <person name="Miller A.N."/>
            <person name="Grigoriev I.V."/>
            <person name="Debuchy R."/>
            <person name="Gladieux P."/>
            <person name="Thoren M.H."/>
            <person name="Johannesson H."/>
        </authorList>
    </citation>
    <scope>NUCLEOTIDE SEQUENCE</scope>
    <source>
        <strain evidence="3">CBS 626.80</strain>
    </source>
</reference>
<sequence length="98" mass="11306">MQKRGCHHRLLLTGGLLLWISFSMPLIGAFWPFWILNTTLASSELDNASNREEGSRVWIATGEAWHHPGFLLVQDNHRDPGEQRRKSRSPNLCRFQLP</sequence>
<evidence type="ECO:0000256" key="2">
    <source>
        <dbReference type="SAM" id="Phobius"/>
    </source>
</evidence>
<keyword evidence="2" id="KW-1133">Transmembrane helix</keyword>
<reference evidence="3" key="1">
    <citation type="journal article" date="2023" name="Mol. Phylogenet. Evol.">
        <title>Genome-scale phylogeny and comparative genomics of the fungal order Sordariales.</title>
        <authorList>
            <person name="Hensen N."/>
            <person name="Bonometti L."/>
            <person name="Westerberg I."/>
            <person name="Brannstrom I.O."/>
            <person name="Guillou S."/>
            <person name="Cros-Aarteil S."/>
            <person name="Calhoun S."/>
            <person name="Haridas S."/>
            <person name="Kuo A."/>
            <person name="Mondo S."/>
            <person name="Pangilinan J."/>
            <person name="Riley R."/>
            <person name="LaButti K."/>
            <person name="Andreopoulos B."/>
            <person name="Lipzen A."/>
            <person name="Chen C."/>
            <person name="Yan M."/>
            <person name="Daum C."/>
            <person name="Ng V."/>
            <person name="Clum A."/>
            <person name="Steindorff A."/>
            <person name="Ohm R.A."/>
            <person name="Martin F."/>
            <person name="Silar P."/>
            <person name="Natvig D.O."/>
            <person name="Lalanne C."/>
            <person name="Gautier V."/>
            <person name="Ament-Velasquez S.L."/>
            <person name="Kruys A."/>
            <person name="Hutchinson M.I."/>
            <person name="Powell A.J."/>
            <person name="Barry K."/>
            <person name="Miller A.N."/>
            <person name="Grigoriev I.V."/>
            <person name="Debuchy R."/>
            <person name="Gladieux P."/>
            <person name="Hiltunen Thoren M."/>
            <person name="Johannesson H."/>
        </authorList>
    </citation>
    <scope>NUCLEOTIDE SEQUENCE</scope>
    <source>
        <strain evidence="3">CBS 626.80</strain>
    </source>
</reference>
<accession>A0AAN6P6D4</accession>
<comment type="caution">
    <text evidence="3">The sequence shown here is derived from an EMBL/GenBank/DDBJ whole genome shotgun (WGS) entry which is preliminary data.</text>
</comment>
<feature type="compositionally biased region" description="Basic and acidic residues" evidence="1">
    <location>
        <begin position="75"/>
        <end position="84"/>
    </location>
</feature>
<evidence type="ECO:0000313" key="3">
    <source>
        <dbReference type="EMBL" id="KAK3956517.1"/>
    </source>
</evidence>
<evidence type="ECO:0000256" key="1">
    <source>
        <dbReference type="SAM" id="MobiDB-lite"/>
    </source>
</evidence>
<organism evidence="3 4">
    <name type="scientific">Pseudoneurospora amorphoporcata</name>
    <dbReference type="NCBI Taxonomy" id="241081"/>
    <lineage>
        <taxon>Eukaryota</taxon>
        <taxon>Fungi</taxon>
        <taxon>Dikarya</taxon>
        <taxon>Ascomycota</taxon>
        <taxon>Pezizomycotina</taxon>
        <taxon>Sordariomycetes</taxon>
        <taxon>Sordariomycetidae</taxon>
        <taxon>Sordariales</taxon>
        <taxon>Sordariaceae</taxon>
        <taxon>Pseudoneurospora</taxon>
    </lineage>
</organism>
<dbReference type="AlphaFoldDB" id="A0AAN6P6D4"/>